<keyword evidence="1" id="KW-0472">Membrane</keyword>
<feature type="non-terminal residue" evidence="2">
    <location>
        <position position="189"/>
    </location>
</feature>
<comment type="caution">
    <text evidence="2">The sequence shown here is derived from an EMBL/GenBank/DDBJ whole genome shotgun (WGS) entry which is preliminary data.</text>
</comment>
<evidence type="ECO:0000256" key="1">
    <source>
        <dbReference type="SAM" id="Phobius"/>
    </source>
</evidence>
<dbReference type="Proteomes" id="UP000257109">
    <property type="component" value="Unassembled WGS sequence"/>
</dbReference>
<keyword evidence="1" id="KW-0812">Transmembrane</keyword>
<protein>
    <submittedName>
        <fullName evidence="2">Uncharacterized protein</fullName>
    </submittedName>
</protein>
<accession>A0A371FEL6</accession>
<feature type="non-terminal residue" evidence="2">
    <location>
        <position position="1"/>
    </location>
</feature>
<evidence type="ECO:0000313" key="2">
    <source>
        <dbReference type="EMBL" id="RDX76739.1"/>
    </source>
</evidence>
<sequence>MTLFLFRHTKQTIRVGHESQGLYHLSLLVTCVLIASEIFLSTLTSFQCESFHSDLWDLGQICSTLSFSTNIHSQFDTSIKILRTSNACEYIRFEPLREFFIKCHKMKLAQMQYSSSQQGEQLQQQQQMEQVQPIALVLETLLTLYLVHHHQHTPGDGTSTASSMQSVNSVQKSMMCRGYRRPHTIFKSA</sequence>
<gene>
    <name evidence="2" type="ORF">CR513_43236</name>
</gene>
<dbReference type="AlphaFoldDB" id="A0A371FEL6"/>
<name>A0A371FEL6_MUCPR</name>
<keyword evidence="1" id="KW-1133">Transmembrane helix</keyword>
<keyword evidence="3" id="KW-1185">Reference proteome</keyword>
<dbReference type="EMBL" id="QJKJ01009399">
    <property type="protein sequence ID" value="RDX76739.1"/>
    <property type="molecule type" value="Genomic_DNA"/>
</dbReference>
<feature type="transmembrane region" description="Helical" evidence="1">
    <location>
        <begin position="21"/>
        <end position="40"/>
    </location>
</feature>
<proteinExistence type="predicted"/>
<organism evidence="2 3">
    <name type="scientific">Mucuna pruriens</name>
    <name type="common">Velvet bean</name>
    <name type="synonym">Dolichos pruriens</name>
    <dbReference type="NCBI Taxonomy" id="157652"/>
    <lineage>
        <taxon>Eukaryota</taxon>
        <taxon>Viridiplantae</taxon>
        <taxon>Streptophyta</taxon>
        <taxon>Embryophyta</taxon>
        <taxon>Tracheophyta</taxon>
        <taxon>Spermatophyta</taxon>
        <taxon>Magnoliopsida</taxon>
        <taxon>eudicotyledons</taxon>
        <taxon>Gunneridae</taxon>
        <taxon>Pentapetalae</taxon>
        <taxon>rosids</taxon>
        <taxon>fabids</taxon>
        <taxon>Fabales</taxon>
        <taxon>Fabaceae</taxon>
        <taxon>Papilionoideae</taxon>
        <taxon>50 kb inversion clade</taxon>
        <taxon>NPAAA clade</taxon>
        <taxon>indigoferoid/millettioid clade</taxon>
        <taxon>Phaseoleae</taxon>
        <taxon>Mucuna</taxon>
    </lineage>
</organism>
<evidence type="ECO:0000313" key="3">
    <source>
        <dbReference type="Proteomes" id="UP000257109"/>
    </source>
</evidence>
<reference evidence="2" key="1">
    <citation type="submission" date="2018-05" db="EMBL/GenBank/DDBJ databases">
        <title>Draft genome of Mucuna pruriens seed.</title>
        <authorList>
            <person name="Nnadi N.E."/>
            <person name="Vos R."/>
            <person name="Hasami M.H."/>
            <person name="Devisetty U.K."/>
            <person name="Aguiy J.C."/>
        </authorList>
    </citation>
    <scope>NUCLEOTIDE SEQUENCE [LARGE SCALE GENOMIC DNA]</scope>
    <source>
        <strain evidence="2">JCA_2017</strain>
    </source>
</reference>